<name>A0A0G1KF69_9BACT</name>
<comment type="caution">
    <text evidence="1">The sequence shown here is derived from an EMBL/GenBank/DDBJ whole genome shotgun (WGS) entry which is preliminary data.</text>
</comment>
<evidence type="ECO:0000313" key="2">
    <source>
        <dbReference type="Proteomes" id="UP000034595"/>
    </source>
</evidence>
<dbReference type="EMBL" id="LCJQ01000002">
    <property type="protein sequence ID" value="KKT82135.1"/>
    <property type="molecule type" value="Genomic_DNA"/>
</dbReference>
<dbReference type="Proteomes" id="UP000034595">
    <property type="component" value="Unassembled WGS sequence"/>
</dbReference>
<reference evidence="1 2" key="1">
    <citation type="journal article" date="2015" name="Nature">
        <title>rRNA introns, odd ribosomes, and small enigmatic genomes across a large radiation of phyla.</title>
        <authorList>
            <person name="Brown C.T."/>
            <person name="Hug L.A."/>
            <person name="Thomas B.C."/>
            <person name="Sharon I."/>
            <person name="Castelle C.J."/>
            <person name="Singh A."/>
            <person name="Wilkins M.J."/>
            <person name="Williams K.H."/>
            <person name="Banfield J.F."/>
        </authorList>
    </citation>
    <scope>NUCLEOTIDE SEQUENCE [LARGE SCALE GENOMIC DNA]</scope>
</reference>
<sequence length="139" mass="15442">MLTVGPVRNRLRPIMGLVERIKQIASGKERGSVVKPTRKLADVLSGSRILDILEGLRDQTPLEFSSQVVEDGKKIVIRVNWPTVVSQGKKGFTVSLTEESISFMGNTPNNHRHLEGMDMQDGELIENSLLEAFRSPSMV</sequence>
<protein>
    <submittedName>
        <fullName evidence="1">Uncharacterized protein</fullName>
    </submittedName>
</protein>
<proteinExistence type="predicted"/>
<dbReference type="AlphaFoldDB" id="A0A0G1KF69"/>
<organism evidence="1 2">
    <name type="scientific">Candidatus Azambacteria bacterium GW2011_GWA1_44_9</name>
    <dbReference type="NCBI Taxonomy" id="1618610"/>
    <lineage>
        <taxon>Bacteria</taxon>
        <taxon>Candidatus Azamiibacteriota</taxon>
    </lineage>
</organism>
<accession>A0A0G1KF69</accession>
<gene>
    <name evidence="1" type="ORF">UW78_C0002G0016</name>
</gene>
<evidence type="ECO:0000313" key="1">
    <source>
        <dbReference type="EMBL" id="KKT82135.1"/>
    </source>
</evidence>